<reference evidence="4 5" key="1">
    <citation type="submission" date="2021-01" db="EMBL/GenBank/DDBJ databases">
        <title>Belnapia mucosa sp. nov. and Belnapia arida sp. nov., isolated from the Tabernas Desert (Almeria, Spain).</title>
        <authorList>
            <person name="Molina-Menor E."/>
            <person name="Vidal-Verdu A."/>
            <person name="Calonge A."/>
            <person name="Satari L."/>
            <person name="Pereto Magraner J."/>
            <person name="Porcar Miralles M."/>
        </authorList>
    </citation>
    <scope>NUCLEOTIDE SEQUENCE [LARGE SCALE GENOMIC DNA]</scope>
    <source>
        <strain evidence="4 5">T6</strain>
    </source>
</reference>
<name>A0ABS1UZ64_9PROT</name>
<evidence type="ECO:0000313" key="5">
    <source>
        <dbReference type="Proteomes" id="UP000606490"/>
    </source>
</evidence>
<dbReference type="InterPro" id="IPR050557">
    <property type="entry name" value="RTX_toxin/Mannuronan_C5-epim"/>
</dbReference>
<evidence type="ECO:0000256" key="3">
    <source>
        <dbReference type="SAM" id="MobiDB-lite"/>
    </source>
</evidence>
<keyword evidence="2" id="KW-0964">Secreted</keyword>
<dbReference type="EMBL" id="JAEUXJ010000002">
    <property type="protein sequence ID" value="MBL6454757.1"/>
    <property type="molecule type" value="Genomic_DNA"/>
</dbReference>
<keyword evidence="5" id="KW-1185">Reference proteome</keyword>
<evidence type="ECO:0000313" key="4">
    <source>
        <dbReference type="EMBL" id="MBL6454757.1"/>
    </source>
</evidence>
<dbReference type="Proteomes" id="UP000606490">
    <property type="component" value="Unassembled WGS sequence"/>
</dbReference>
<dbReference type="SUPFAM" id="SSF51120">
    <property type="entry name" value="beta-Roll"/>
    <property type="match status" value="14"/>
</dbReference>
<dbReference type="PANTHER" id="PTHR38340">
    <property type="entry name" value="S-LAYER PROTEIN"/>
    <property type="match status" value="1"/>
</dbReference>
<dbReference type="Gene3D" id="2.150.10.10">
    <property type="entry name" value="Serralysin-like metalloprotease, C-terminal"/>
    <property type="match status" value="13"/>
</dbReference>
<accession>A0ABS1UZ64</accession>
<evidence type="ECO:0008006" key="6">
    <source>
        <dbReference type="Google" id="ProtNLM"/>
    </source>
</evidence>
<dbReference type="InterPro" id="IPR018247">
    <property type="entry name" value="EF_Hand_1_Ca_BS"/>
</dbReference>
<dbReference type="PROSITE" id="PS00018">
    <property type="entry name" value="EF_HAND_1"/>
    <property type="match status" value="1"/>
</dbReference>
<comment type="subcellular location">
    <subcellularLocation>
        <location evidence="1">Secreted</location>
    </subcellularLocation>
</comment>
<protein>
    <recommendedName>
        <fullName evidence="6">Ca2+-binding protein, RTX toxin-related</fullName>
    </recommendedName>
</protein>
<dbReference type="InterPro" id="IPR018511">
    <property type="entry name" value="Hemolysin-typ_Ca-bd_CS"/>
</dbReference>
<gene>
    <name evidence="4" type="ORF">JMJ55_05440</name>
</gene>
<organism evidence="4 5">
    <name type="scientific">Belnapia mucosa</name>
    <dbReference type="NCBI Taxonomy" id="2804532"/>
    <lineage>
        <taxon>Bacteria</taxon>
        <taxon>Pseudomonadati</taxon>
        <taxon>Pseudomonadota</taxon>
        <taxon>Alphaproteobacteria</taxon>
        <taxon>Acetobacterales</taxon>
        <taxon>Roseomonadaceae</taxon>
        <taxon>Belnapia</taxon>
    </lineage>
</organism>
<sequence>MATVTGTAGPDGLPGSEGSDTLLGLGGDDTLLAGAGIDSLDGGAGTDRAVIDRSAATSAIRFYLLAPGLVSQIDGTQVTGVEQLWFTAGSGDDGLVGGAGDDSLAGGAGTDALQGGAGADSLLGGEGADTLLGGAGGDWLAGGAGADRFILQGSGAIGSSLAAPDRIADFNAAEGDLLVLRGEAVGTGLLPLATGSFGLSGQAALPVGFGGALAARAAPLAGMALPDATGGEGLTLYWQSGFGAGGWLLLDLDRDGILGAADLVLRLDLPAGIAIGATDFLPGTFSLLGTAGADSLAGSAAADSILGFAGADRLAGLDGDDTLAGGAGNDSLLGGAGFDSLLGGEGEDALDGGAGTDVLDGGAGDDSLTGAEGDDLLLGGAGADALGGGVGDDSLQGGFGADTLEGGAGADTLLLQGMGEAAWSSLAGMDLVTGFSRAEGDRLRISNAWFGRSDGSGADAGTYTGADGIARALVFSGSTGRVIAAPLAGMALPTQALDAYQLYWLPGAGGGWMVLDLDRNGRLDATDLVVQFDGIAGLAPADFVDGTFLSLSGGSVIAGTAGDDSLQGGSLAETFLGSAGRDRIAGGAGAGNALSYDGLVGPVAVTIAGTAAGSTAKPGGGVDSFTGIQLIAGTAGADTLDASGASAGFFALSLEGRAGNDLLIGNGTTAVQAAYATSPGPIAIDLQAGSGQDGWGSTDTLVNIRRVAALSAYGDTVMGSAGDDLFLSGRDGNKSFDGRAGQDEWRYAGDGAVTVVLTTRVSGGFTIGPYALKPGGTDRLAGIEIVAGGPGNDSIGGSAADERLGGAAGNDTLDGGGGFDTVAYENGGLAATGVVVDLTAGIGHDQWGGTDVLRNIESAWGTPLGDDLTGYSVGGAYTWLRGLAGNDTLRAPTLGTLIGADYAGDPSGIAADLAAGTVRDGWGGIDTLVNIALLRGSAFDDSLAGNGACILIGGPGNDSYRIGPGDAVIEAAGEGSDTIIAAQAWGLPVNIEGLVLTDAAGDANGWGNELDNILLGNAGANAMDGGAGQDTLRGGDGADTLYGSAGDDLLQGEVGIDALVGGPGADTLQGGAGDDLLYAEADTRFTGTLLLDVGKAMPWRIALAWIGVSADGVDGGPGYDRWIAPVEGLLLDLRMLPGMAIGVEEFIGSSANDVLLLAPGQAPASLHGGAGDDTLSGTGGADWAYGAEGADLLAGQVGNDILSGGDGEDTLLGGAGKDWLDGMAGPDALAGGLGDDTLVSGDWDAVLDGGEGVDLGHLDRGSATAALRLDARAGLLTDGTATTLLRGLEALSVIAGAGDDRLIGGEGADSLAGAAGADWLEGGGGANRLDGGVGDDTLVSAAWDAVLDGAAGQDLGLLDRGFSELAVVLDAAVGRLSDGTATTLLSGLERLSVTGGAGDDSLHGGDGADSLAGSGGADRLDGGAGADALDGGAGEDTLVSAGWDSLLDGGEGADLAILDRGFSGTGQLLDAPAGRLGDGTATTLLLGIERLSVLGGAGADTLLGGEGADTLAGGGGADSLDGGGGADALDGGAGDDTLVSAGWDAVLDGGAGLDLGILDRSAGTATLLLTATSLSDGSATTLLRGLERLSVTGGLGDDTLLGGDGADMLRGGAGEDRLDGGAGANLLDGGAGDDTLASAGWDAVLDGGAGFDLGLLDRSTGTASLVLTATSLSDGSATTLLRGLERVSVTGGAGADTLLGGDGADTLEGGGADWLDGRAGDNALEGGAGEDTLVSAAWGTVMDGGAGLDLGIIDRSSGIAGLVLAMGSLTDGTSTTLLRNLERLEVTAGLGADSLFGGAGADTLRGGAGADTLDGGGGADRLEGGLGDDLYRMDEAGVTIIEAPGEGGDTILASVDATLPANVEALRLVGAARNGSGNAGDNSITGTAGANLLRGLGGDDSLDGGGGADLLIGGPGDDRYLIHGGGERVMERPGGGWDTVLANIPGGGATLPENVEALVLLGTTLFGRGNAGDNSLTGSASANWLLAGAGADTLDGGGGNDTLFGGAGADLFLVGQGATLIGDFTPGADHLRLSGFANFAAVLAATTERAGSAVIDLGGGDSLTLLHVPKAALVADDVLLG</sequence>
<proteinExistence type="predicted"/>
<comment type="caution">
    <text evidence="4">The sequence shown here is derived from an EMBL/GenBank/DDBJ whole genome shotgun (WGS) entry which is preliminary data.</text>
</comment>
<dbReference type="Pfam" id="PF00353">
    <property type="entry name" value="HemolysinCabind"/>
    <property type="match status" value="20"/>
</dbReference>
<dbReference type="PROSITE" id="PS00330">
    <property type="entry name" value="HEMOLYSIN_CALCIUM"/>
    <property type="match status" value="21"/>
</dbReference>
<dbReference type="RefSeq" id="WP_202824500.1">
    <property type="nucleotide sequence ID" value="NZ_JAEUXJ010000002.1"/>
</dbReference>
<dbReference type="PANTHER" id="PTHR38340:SF1">
    <property type="entry name" value="S-LAYER PROTEIN"/>
    <property type="match status" value="1"/>
</dbReference>
<evidence type="ECO:0000256" key="1">
    <source>
        <dbReference type="ARBA" id="ARBA00004613"/>
    </source>
</evidence>
<dbReference type="InterPro" id="IPR011049">
    <property type="entry name" value="Serralysin-like_metalloprot_C"/>
</dbReference>
<evidence type="ECO:0000256" key="2">
    <source>
        <dbReference type="ARBA" id="ARBA00022525"/>
    </source>
</evidence>
<dbReference type="InterPro" id="IPR001343">
    <property type="entry name" value="Hemolysn_Ca-bd"/>
</dbReference>
<feature type="region of interest" description="Disordered" evidence="3">
    <location>
        <begin position="1"/>
        <end position="21"/>
    </location>
</feature>
<dbReference type="PRINTS" id="PR00313">
    <property type="entry name" value="CABNDNGRPT"/>
</dbReference>